<evidence type="ECO:0000313" key="2">
    <source>
        <dbReference type="Proteomes" id="UP000664628"/>
    </source>
</evidence>
<comment type="caution">
    <text evidence="1">The sequence shown here is derived from an EMBL/GenBank/DDBJ whole genome shotgun (WGS) entry which is preliminary data.</text>
</comment>
<organism evidence="1 2">
    <name type="scientific">Fibrella forsythiae</name>
    <dbReference type="NCBI Taxonomy" id="2817061"/>
    <lineage>
        <taxon>Bacteria</taxon>
        <taxon>Pseudomonadati</taxon>
        <taxon>Bacteroidota</taxon>
        <taxon>Cytophagia</taxon>
        <taxon>Cytophagales</taxon>
        <taxon>Spirosomataceae</taxon>
        <taxon>Fibrella</taxon>
    </lineage>
</organism>
<gene>
    <name evidence="1" type="ORF">J2I46_32510</name>
</gene>
<name>A0ABS3JTK0_9BACT</name>
<dbReference type="EMBL" id="JAFMYW010000043">
    <property type="protein sequence ID" value="MBO0953336.1"/>
    <property type="molecule type" value="Genomic_DNA"/>
</dbReference>
<sequence>MSLAQEIASLSLATLLDCRGHYERGIRWEASPLRQAICQYTLRLINKELTRRMPPVPPLPGEPLSLPTLPALSLLRP</sequence>
<dbReference type="RefSeq" id="WP_207333288.1">
    <property type="nucleotide sequence ID" value="NZ_JAFMYW010000043.1"/>
</dbReference>
<proteinExistence type="predicted"/>
<accession>A0ABS3JTK0</accession>
<dbReference type="Proteomes" id="UP000664628">
    <property type="component" value="Unassembled WGS sequence"/>
</dbReference>
<protein>
    <submittedName>
        <fullName evidence="1">Uncharacterized protein</fullName>
    </submittedName>
</protein>
<keyword evidence="2" id="KW-1185">Reference proteome</keyword>
<reference evidence="1 2" key="1">
    <citation type="submission" date="2021-03" db="EMBL/GenBank/DDBJ databases">
        <title>Fibrella sp. HMF5405 genome sequencing and assembly.</title>
        <authorList>
            <person name="Kang H."/>
            <person name="Kim H."/>
            <person name="Bae S."/>
            <person name="Joh K."/>
        </authorList>
    </citation>
    <scope>NUCLEOTIDE SEQUENCE [LARGE SCALE GENOMIC DNA]</scope>
    <source>
        <strain evidence="1 2">HMF5405</strain>
    </source>
</reference>
<evidence type="ECO:0000313" key="1">
    <source>
        <dbReference type="EMBL" id="MBO0953336.1"/>
    </source>
</evidence>